<dbReference type="Proteomes" id="UP001164705">
    <property type="component" value="Chromosome"/>
</dbReference>
<keyword evidence="2" id="KW-1185">Reference proteome</keyword>
<organism evidence="1 2">
    <name type="scientific">Lacinutrix neustonica</name>
    <dbReference type="NCBI Taxonomy" id="2980107"/>
    <lineage>
        <taxon>Bacteria</taxon>
        <taxon>Pseudomonadati</taxon>
        <taxon>Bacteroidota</taxon>
        <taxon>Flavobacteriia</taxon>
        <taxon>Flavobacteriales</taxon>
        <taxon>Flavobacteriaceae</taxon>
        <taxon>Lacinutrix</taxon>
    </lineage>
</organism>
<accession>A0A9E8MZW7</accession>
<gene>
    <name evidence="1" type="ORF">N7U66_07225</name>
</gene>
<reference evidence="1" key="1">
    <citation type="submission" date="2022-11" db="EMBL/GenBank/DDBJ databases">
        <title>Lacinutrix neustonica HL-RS19T sp. nov., isolated from the surface microlayer sample of brackish Lake Shihwa.</title>
        <authorList>
            <person name="Choi J.Y."/>
            <person name="Hwang C.Y."/>
        </authorList>
    </citation>
    <scope>NUCLEOTIDE SEQUENCE</scope>
    <source>
        <strain evidence="1">HL-RS19</strain>
    </source>
</reference>
<dbReference type="RefSeq" id="WP_267677908.1">
    <property type="nucleotide sequence ID" value="NZ_CP113088.1"/>
</dbReference>
<sequence length="39" mass="4478">MYGIGEKLSERILNYRTLHHGFISLVELGEVYGLSPRND</sequence>
<dbReference type="AlphaFoldDB" id="A0A9E8MZW7"/>
<dbReference type="KEGG" id="lnu:N7U66_07225"/>
<dbReference type="Gene3D" id="1.10.150.280">
    <property type="entry name" value="AF1531-like domain"/>
    <property type="match status" value="1"/>
</dbReference>
<dbReference type="InterPro" id="IPR010994">
    <property type="entry name" value="RuvA_2-like"/>
</dbReference>
<evidence type="ECO:0000313" key="2">
    <source>
        <dbReference type="Proteomes" id="UP001164705"/>
    </source>
</evidence>
<proteinExistence type="predicted"/>
<dbReference type="SUPFAM" id="SSF47781">
    <property type="entry name" value="RuvA domain 2-like"/>
    <property type="match status" value="1"/>
</dbReference>
<name>A0A9E8MZW7_9FLAO</name>
<dbReference type="EMBL" id="CP113088">
    <property type="protein sequence ID" value="WAC03329.1"/>
    <property type="molecule type" value="Genomic_DNA"/>
</dbReference>
<evidence type="ECO:0000313" key="1">
    <source>
        <dbReference type="EMBL" id="WAC03329.1"/>
    </source>
</evidence>
<protein>
    <submittedName>
        <fullName evidence="1">Helix-hairpin-helix domain-containing protein</fullName>
    </submittedName>
</protein>
<dbReference type="Pfam" id="PF12836">
    <property type="entry name" value="HHH_3"/>
    <property type="match status" value="1"/>
</dbReference>